<keyword evidence="8 12" id="KW-1133">Transmembrane helix</keyword>
<evidence type="ECO:0000256" key="12">
    <source>
        <dbReference type="SAM" id="Phobius"/>
    </source>
</evidence>
<comment type="function">
    <text evidence="1">Subunit of the oligosaccharyl transferase (OST) complex that catalyzes the initial transfer of a defined glycan (Glc(3)Man(9)GlcNAc(2) in eukaryotes) from the lipid carrier dolichol-pyrophosphate to an asparagine residue within an Asn-X-Ser/Thr consensus motif in nascent polypeptide chains, the first step in protein N-glycosylation. N-glycosylation occurs cotranslationally and the complex associates with the Sec61 complex at the channel-forming translocon complex that mediates protein translocation across the endoplasmic reticulum (ER). All subunits are required for a maximal enzyme activity.</text>
</comment>
<feature type="domain" description="Ribophorin II third" evidence="14">
    <location>
        <begin position="22"/>
        <end position="145"/>
    </location>
</feature>
<keyword evidence="7" id="KW-0256">Endoplasmic reticulum</keyword>
<feature type="chain" id="PRO_5044216278" description="Ribophorin II" evidence="13">
    <location>
        <begin position="18"/>
        <end position="280"/>
    </location>
</feature>
<sequence>MIGSVLLLLVVLAAATANLIQDVTFTVSNSADTKDTKSISAEYPGSFKTELNVGEKNKLNFEITLKKTDKKKQNLHQLFVRISSTDDKYEFIAPAKTSSGVLQASFSASELSHDVNGSGTYNIQILAGDASLPKPIVWNVGKLSLDASNLDTAKVDPFVRKPEIYHKFRVAERRPPTVVSSAFTLAVLAPALVLFGGWTYVGANLRNFPGGTASLAALGFHACLGAVLLLFIVYWLSLTMMTTLIYAGILAVPSAYFAHQTLNALARNHEAAAVGRAKQE</sequence>
<dbReference type="PANTHER" id="PTHR12640:SF0">
    <property type="entry name" value="DOLICHYL-DIPHOSPHOOLIGOSACCHARIDE--PROTEIN GLYCOSYLTRANSFERASE SUBUNIT 2"/>
    <property type="match status" value="1"/>
</dbReference>
<dbReference type="InterPro" id="IPR056790">
    <property type="entry name" value="Ribophorin_II_C"/>
</dbReference>
<evidence type="ECO:0000256" key="11">
    <source>
        <dbReference type="ARBA" id="ARBA00032139"/>
    </source>
</evidence>
<comment type="subcellular location">
    <subcellularLocation>
        <location evidence="2">Endoplasmic reticulum membrane</location>
        <topology evidence="2">Multi-pass membrane protein</topology>
    </subcellularLocation>
</comment>
<feature type="domain" description="Ribophorin II C-terminal" evidence="15">
    <location>
        <begin position="168"/>
        <end position="267"/>
    </location>
</feature>
<accession>A0A2P6MRU4</accession>
<feature type="signal peptide" evidence="13">
    <location>
        <begin position="1"/>
        <end position="17"/>
    </location>
</feature>
<dbReference type="InterPro" id="IPR055374">
    <property type="entry name" value="Ribophorin_II_3rd"/>
</dbReference>
<keyword evidence="5 12" id="KW-0812">Transmembrane</keyword>
<dbReference type="PANTHER" id="PTHR12640">
    <property type="entry name" value="RIBOPHORIN II"/>
    <property type="match status" value="1"/>
</dbReference>
<keyword evidence="6 13" id="KW-0732">Signal</keyword>
<proteinExistence type="inferred from homology"/>
<evidence type="ECO:0000313" key="16">
    <source>
        <dbReference type="EMBL" id="PRP74417.1"/>
    </source>
</evidence>
<evidence type="ECO:0000256" key="9">
    <source>
        <dbReference type="ARBA" id="ARBA00023136"/>
    </source>
</evidence>
<evidence type="ECO:0000256" key="7">
    <source>
        <dbReference type="ARBA" id="ARBA00022824"/>
    </source>
</evidence>
<dbReference type="GO" id="GO:0008250">
    <property type="term" value="C:oligosaccharyltransferase complex"/>
    <property type="evidence" value="ECO:0007669"/>
    <property type="project" value="InterPro"/>
</dbReference>
<feature type="transmembrane region" description="Helical" evidence="12">
    <location>
        <begin position="213"/>
        <end position="234"/>
    </location>
</feature>
<dbReference type="UniPathway" id="UPA00378"/>
<dbReference type="GO" id="GO:0006487">
    <property type="term" value="P:protein N-linked glycosylation"/>
    <property type="evidence" value="ECO:0007669"/>
    <property type="project" value="TreeGrafter"/>
</dbReference>
<dbReference type="AlphaFoldDB" id="A0A2P6MRU4"/>
<evidence type="ECO:0000259" key="15">
    <source>
        <dbReference type="Pfam" id="PF25147"/>
    </source>
</evidence>
<evidence type="ECO:0000256" key="5">
    <source>
        <dbReference type="ARBA" id="ARBA00022692"/>
    </source>
</evidence>
<evidence type="ECO:0000256" key="2">
    <source>
        <dbReference type="ARBA" id="ARBA00004477"/>
    </source>
</evidence>
<dbReference type="InParanoid" id="A0A2P6MRU4"/>
<keyword evidence="17" id="KW-1185">Reference proteome</keyword>
<feature type="transmembrane region" description="Helical" evidence="12">
    <location>
        <begin position="178"/>
        <end position="201"/>
    </location>
</feature>
<evidence type="ECO:0000256" key="13">
    <source>
        <dbReference type="SAM" id="SignalP"/>
    </source>
</evidence>
<dbReference type="GO" id="GO:0016740">
    <property type="term" value="F:transferase activity"/>
    <property type="evidence" value="ECO:0007669"/>
    <property type="project" value="UniProtKB-KW"/>
</dbReference>
<dbReference type="STRING" id="1890364.A0A2P6MRU4"/>
<dbReference type="Pfam" id="PF23860">
    <property type="entry name" value="Ribophorin_II_3rd"/>
    <property type="match status" value="1"/>
</dbReference>
<dbReference type="Pfam" id="PF25147">
    <property type="entry name" value="Ribophorin_II_C"/>
    <property type="match status" value="1"/>
</dbReference>
<keyword evidence="16" id="KW-0808">Transferase</keyword>
<name>A0A2P6MRU4_9EUKA</name>
<comment type="caution">
    <text evidence="16">The sequence shown here is derived from an EMBL/GenBank/DDBJ whole genome shotgun (WGS) entry which is preliminary data.</text>
</comment>
<evidence type="ECO:0000259" key="14">
    <source>
        <dbReference type="Pfam" id="PF23860"/>
    </source>
</evidence>
<evidence type="ECO:0000256" key="10">
    <source>
        <dbReference type="ARBA" id="ARBA00030078"/>
    </source>
</evidence>
<evidence type="ECO:0000313" key="17">
    <source>
        <dbReference type="Proteomes" id="UP000241769"/>
    </source>
</evidence>
<reference evidence="16 17" key="1">
    <citation type="journal article" date="2018" name="Genome Biol. Evol.">
        <title>Multiple Roots of Fruiting Body Formation in Amoebozoa.</title>
        <authorList>
            <person name="Hillmann F."/>
            <person name="Forbes G."/>
            <person name="Novohradska S."/>
            <person name="Ferling I."/>
            <person name="Riege K."/>
            <person name="Groth M."/>
            <person name="Westermann M."/>
            <person name="Marz M."/>
            <person name="Spaller T."/>
            <person name="Winckler T."/>
            <person name="Schaap P."/>
            <person name="Glockner G."/>
        </authorList>
    </citation>
    <scope>NUCLEOTIDE SEQUENCE [LARGE SCALE GENOMIC DNA]</scope>
    <source>
        <strain evidence="16 17">Jena</strain>
    </source>
</reference>
<organism evidence="16 17">
    <name type="scientific">Planoprotostelium fungivorum</name>
    <dbReference type="NCBI Taxonomy" id="1890364"/>
    <lineage>
        <taxon>Eukaryota</taxon>
        <taxon>Amoebozoa</taxon>
        <taxon>Evosea</taxon>
        <taxon>Variosea</taxon>
        <taxon>Cavosteliida</taxon>
        <taxon>Cavosteliaceae</taxon>
        <taxon>Planoprotostelium</taxon>
    </lineage>
</organism>
<dbReference type="InterPro" id="IPR008814">
    <property type="entry name" value="Swp1"/>
</dbReference>
<evidence type="ECO:0000256" key="1">
    <source>
        <dbReference type="ARBA" id="ARBA00002791"/>
    </source>
</evidence>
<gene>
    <name evidence="16" type="ORF">PROFUN_06546</name>
</gene>
<evidence type="ECO:0000256" key="8">
    <source>
        <dbReference type="ARBA" id="ARBA00022989"/>
    </source>
</evidence>
<comment type="similarity">
    <text evidence="4">Belongs to the SWP1 family.</text>
</comment>
<evidence type="ECO:0000256" key="3">
    <source>
        <dbReference type="ARBA" id="ARBA00004922"/>
    </source>
</evidence>
<dbReference type="EMBL" id="MDYQ01000463">
    <property type="protein sequence ID" value="PRP74417.1"/>
    <property type="molecule type" value="Genomic_DNA"/>
</dbReference>
<keyword evidence="9 12" id="KW-0472">Membrane</keyword>
<evidence type="ECO:0000256" key="6">
    <source>
        <dbReference type="ARBA" id="ARBA00022729"/>
    </source>
</evidence>
<dbReference type="OrthoDB" id="432292at2759"/>
<evidence type="ECO:0000256" key="4">
    <source>
        <dbReference type="ARBA" id="ARBA00009038"/>
    </source>
</evidence>
<dbReference type="Proteomes" id="UP000241769">
    <property type="component" value="Unassembled WGS sequence"/>
</dbReference>
<protein>
    <recommendedName>
        <fullName evidence="11">Ribophorin II</fullName>
    </recommendedName>
    <alternativeName>
        <fullName evidence="10">Ribophorin-2</fullName>
    </alternativeName>
</protein>
<comment type="pathway">
    <text evidence="3">Protein modification; protein glycosylation.</text>
</comment>